<protein>
    <recommendedName>
        <fullName evidence="2">Transcriptional coactivator p15 (PC4) C-terminal domain-containing protein</fullName>
    </recommendedName>
</protein>
<name>A0A0F9M2K8_9ZZZZ</name>
<proteinExistence type="predicted"/>
<dbReference type="Gene3D" id="2.30.31.10">
    <property type="entry name" value="Transcriptional Coactivator Pc4, Chain A"/>
    <property type="match status" value="1"/>
</dbReference>
<dbReference type="Pfam" id="PF02229">
    <property type="entry name" value="PC4"/>
    <property type="match status" value="1"/>
</dbReference>
<reference evidence="3" key="1">
    <citation type="journal article" date="2015" name="Nature">
        <title>Complex archaea that bridge the gap between prokaryotes and eukaryotes.</title>
        <authorList>
            <person name="Spang A."/>
            <person name="Saw J.H."/>
            <person name="Jorgensen S.L."/>
            <person name="Zaremba-Niedzwiedzka K."/>
            <person name="Martijn J."/>
            <person name="Lind A.E."/>
            <person name="van Eijk R."/>
            <person name="Schleper C."/>
            <person name="Guy L."/>
            <person name="Ettema T.J."/>
        </authorList>
    </citation>
    <scope>NUCLEOTIDE SEQUENCE</scope>
</reference>
<evidence type="ECO:0000256" key="1">
    <source>
        <dbReference type="SAM" id="MobiDB-lite"/>
    </source>
</evidence>
<sequence length="93" mass="10479">MDIYEIDKNSMEKIRIALTEFKGHRLLDIRVYYDASETRTPDFKPTKKGITIPIDLVREVKEGIDKALAEIESETGPESGENGLERPQGARSG</sequence>
<feature type="domain" description="Transcriptional coactivator p15 (PC4) C-terminal" evidence="2">
    <location>
        <begin position="11"/>
        <end position="62"/>
    </location>
</feature>
<accession>A0A0F9M2K8</accession>
<comment type="caution">
    <text evidence="3">The sequence shown here is derived from an EMBL/GenBank/DDBJ whole genome shotgun (WGS) entry which is preliminary data.</text>
</comment>
<dbReference type="GO" id="GO:0006355">
    <property type="term" value="P:regulation of DNA-templated transcription"/>
    <property type="evidence" value="ECO:0007669"/>
    <property type="project" value="InterPro"/>
</dbReference>
<dbReference type="AlphaFoldDB" id="A0A0F9M2K8"/>
<dbReference type="InterPro" id="IPR009044">
    <property type="entry name" value="ssDNA-bd_transcriptional_reg"/>
</dbReference>
<dbReference type="GO" id="GO:0003677">
    <property type="term" value="F:DNA binding"/>
    <property type="evidence" value="ECO:0007669"/>
    <property type="project" value="InterPro"/>
</dbReference>
<organism evidence="3">
    <name type="scientific">marine sediment metagenome</name>
    <dbReference type="NCBI Taxonomy" id="412755"/>
    <lineage>
        <taxon>unclassified sequences</taxon>
        <taxon>metagenomes</taxon>
        <taxon>ecological metagenomes</taxon>
    </lineage>
</organism>
<evidence type="ECO:0000313" key="3">
    <source>
        <dbReference type="EMBL" id="KKM99933.1"/>
    </source>
</evidence>
<dbReference type="EMBL" id="LAZR01005440">
    <property type="protein sequence ID" value="KKM99933.1"/>
    <property type="molecule type" value="Genomic_DNA"/>
</dbReference>
<dbReference type="SUPFAM" id="SSF54447">
    <property type="entry name" value="ssDNA-binding transcriptional regulator domain"/>
    <property type="match status" value="1"/>
</dbReference>
<dbReference type="InterPro" id="IPR003173">
    <property type="entry name" value="PC4_C"/>
</dbReference>
<evidence type="ECO:0000259" key="2">
    <source>
        <dbReference type="Pfam" id="PF02229"/>
    </source>
</evidence>
<gene>
    <name evidence="3" type="ORF">LCGC14_1142890</name>
</gene>
<feature type="region of interest" description="Disordered" evidence="1">
    <location>
        <begin position="70"/>
        <end position="93"/>
    </location>
</feature>